<evidence type="ECO:0000313" key="4">
    <source>
        <dbReference type="Proteomes" id="UP000288859"/>
    </source>
</evidence>
<dbReference type="GO" id="GO:0016491">
    <property type="term" value="F:oxidoreductase activity"/>
    <property type="evidence" value="ECO:0007669"/>
    <property type="project" value="InterPro"/>
</dbReference>
<dbReference type="Pfam" id="PF07110">
    <property type="entry name" value="EthD"/>
    <property type="match status" value="1"/>
</dbReference>
<dbReference type="InterPro" id="IPR011008">
    <property type="entry name" value="Dimeric_a/b-barrel"/>
</dbReference>
<dbReference type="SUPFAM" id="SSF54909">
    <property type="entry name" value="Dimeric alpha+beta barrel"/>
    <property type="match status" value="1"/>
</dbReference>
<dbReference type="OrthoDB" id="4120842at2759"/>
<accession>A0A438MXN0</accession>
<name>A0A438MXN0_EXOME</name>
<comment type="similarity">
    <text evidence="1">Belongs to the tpcK family.</text>
</comment>
<protein>
    <recommendedName>
        <fullName evidence="2">EthD domain-containing protein</fullName>
    </recommendedName>
</protein>
<dbReference type="EMBL" id="NAJM01000045">
    <property type="protein sequence ID" value="RVX67704.1"/>
    <property type="molecule type" value="Genomic_DNA"/>
</dbReference>
<dbReference type="AlphaFoldDB" id="A0A438MXN0"/>
<organism evidence="3 4">
    <name type="scientific">Exophiala mesophila</name>
    <name type="common">Black yeast-like fungus</name>
    <dbReference type="NCBI Taxonomy" id="212818"/>
    <lineage>
        <taxon>Eukaryota</taxon>
        <taxon>Fungi</taxon>
        <taxon>Dikarya</taxon>
        <taxon>Ascomycota</taxon>
        <taxon>Pezizomycotina</taxon>
        <taxon>Eurotiomycetes</taxon>
        <taxon>Chaetothyriomycetidae</taxon>
        <taxon>Chaetothyriales</taxon>
        <taxon>Herpotrichiellaceae</taxon>
        <taxon>Exophiala</taxon>
    </lineage>
</organism>
<dbReference type="Gene3D" id="3.30.70.100">
    <property type="match status" value="1"/>
</dbReference>
<comment type="caution">
    <text evidence="3">The sequence shown here is derived from an EMBL/GenBank/DDBJ whole genome shotgun (WGS) entry which is preliminary data.</text>
</comment>
<evidence type="ECO:0000259" key="2">
    <source>
        <dbReference type="Pfam" id="PF07110"/>
    </source>
</evidence>
<dbReference type="InterPro" id="IPR009799">
    <property type="entry name" value="EthD_dom"/>
</dbReference>
<feature type="domain" description="EthD" evidence="2">
    <location>
        <begin position="13"/>
        <end position="105"/>
    </location>
</feature>
<gene>
    <name evidence="3" type="ORF">B0A52_07827</name>
</gene>
<evidence type="ECO:0000313" key="3">
    <source>
        <dbReference type="EMBL" id="RVX67704.1"/>
    </source>
</evidence>
<reference evidence="3 4" key="1">
    <citation type="submission" date="2017-03" db="EMBL/GenBank/DDBJ databases">
        <title>Genomes of endolithic fungi from Antarctica.</title>
        <authorList>
            <person name="Coleine C."/>
            <person name="Masonjones S."/>
            <person name="Stajich J.E."/>
        </authorList>
    </citation>
    <scope>NUCLEOTIDE SEQUENCE [LARGE SCALE GENOMIC DNA]</scope>
    <source>
        <strain evidence="3 4">CCFEE 6314</strain>
    </source>
</reference>
<evidence type="ECO:0000256" key="1">
    <source>
        <dbReference type="ARBA" id="ARBA00005986"/>
    </source>
</evidence>
<sequence length="133" mass="15533">MPVKLVIAITKRDDISYEEFDRYWSEQHPKLFLKVPVYRDRLITYSQFHIDRSRKEEIKKLGLPVSDFDGLVTMVVNSLEDLVTIFNDEEYKQLVAPDESKFVKRSEAQVMVGYDLLKHDNYVTLPGVFTADG</sequence>
<proteinExistence type="inferred from homology"/>
<dbReference type="Proteomes" id="UP000288859">
    <property type="component" value="Unassembled WGS sequence"/>
</dbReference>